<sequence>MSRARSMQHEVLRITQLFPVPKSGGPIDFAFRLPSQAPSALPPSFARLTDGLAIHIRYCIRAVLHPPVLSLRRKERIESEILYLPKSVIPVPPSPPSPLDCVDTSCWHSTPLHSPEGSTLLLPDTTHASRDPLPFVITLPTGSSPTELPRVELVRHVAARADDWQAHIVTIASVSAQDKRLPAVPGEVTWSVIGTVYVKYFVKVGDTSVPITLRTHAWDAEGAEVKGPAFELAPRP</sequence>
<evidence type="ECO:0000313" key="1">
    <source>
        <dbReference type="EMBL" id="KZV97538.1"/>
    </source>
</evidence>
<dbReference type="InParanoid" id="A0A165L912"/>
<dbReference type="Proteomes" id="UP000077266">
    <property type="component" value="Unassembled WGS sequence"/>
</dbReference>
<name>A0A165L912_EXIGL</name>
<reference evidence="1 2" key="1">
    <citation type="journal article" date="2016" name="Mol. Biol. Evol.">
        <title>Comparative Genomics of Early-Diverging Mushroom-Forming Fungi Provides Insights into the Origins of Lignocellulose Decay Capabilities.</title>
        <authorList>
            <person name="Nagy L.G."/>
            <person name="Riley R."/>
            <person name="Tritt A."/>
            <person name="Adam C."/>
            <person name="Daum C."/>
            <person name="Floudas D."/>
            <person name="Sun H."/>
            <person name="Yadav J.S."/>
            <person name="Pangilinan J."/>
            <person name="Larsson K.H."/>
            <person name="Matsuura K."/>
            <person name="Barry K."/>
            <person name="Labutti K."/>
            <person name="Kuo R."/>
            <person name="Ohm R.A."/>
            <person name="Bhattacharya S.S."/>
            <person name="Shirouzu T."/>
            <person name="Yoshinaga Y."/>
            <person name="Martin F.M."/>
            <person name="Grigoriev I.V."/>
            <person name="Hibbett D.S."/>
        </authorList>
    </citation>
    <scope>NUCLEOTIDE SEQUENCE [LARGE SCALE GENOMIC DNA]</scope>
    <source>
        <strain evidence="1 2">HHB12029</strain>
    </source>
</reference>
<dbReference type="AlphaFoldDB" id="A0A165L912"/>
<organism evidence="1 2">
    <name type="scientific">Exidia glandulosa HHB12029</name>
    <dbReference type="NCBI Taxonomy" id="1314781"/>
    <lineage>
        <taxon>Eukaryota</taxon>
        <taxon>Fungi</taxon>
        <taxon>Dikarya</taxon>
        <taxon>Basidiomycota</taxon>
        <taxon>Agaricomycotina</taxon>
        <taxon>Agaricomycetes</taxon>
        <taxon>Auriculariales</taxon>
        <taxon>Exidiaceae</taxon>
        <taxon>Exidia</taxon>
    </lineage>
</organism>
<dbReference type="EMBL" id="KV425929">
    <property type="protein sequence ID" value="KZV97538.1"/>
    <property type="molecule type" value="Genomic_DNA"/>
</dbReference>
<accession>A0A165L912</accession>
<gene>
    <name evidence="1" type="ORF">EXIGLDRAFT_730467</name>
</gene>
<evidence type="ECO:0000313" key="2">
    <source>
        <dbReference type="Proteomes" id="UP000077266"/>
    </source>
</evidence>
<proteinExistence type="predicted"/>
<dbReference type="OrthoDB" id="10414381at2759"/>
<keyword evidence="2" id="KW-1185">Reference proteome</keyword>
<protein>
    <submittedName>
        <fullName evidence="1">Uncharacterized protein</fullName>
    </submittedName>
</protein>